<dbReference type="InterPro" id="IPR039902">
    <property type="entry name" value="CCDC148/CCDC112"/>
</dbReference>
<sequence length="607" mass="72655">MSGRDWRKMVAKHREKALPMDLSQEKNKDSLVHSFVCGSRHPKKYSEVNYDELLSIIRDKKGESKEQSARVRRLARRGSDRKAALVLEKHRQAWIKSWKKLKENADSLSNELDEWLTIRILNHSQLLNEYNVILKDFTELQKSWSQFKDNITTDITNIRARLYNAKRCKSSEKPQVKEEMRTEINRVKELHKETWLLLEAEWILINDELRPIRSEIMTYAEGEAVLNRGVAEEVWFLECPDERLRQVMSEEFKSLDEHYQAQANKLDSQLKEKLLNESWSSEDEIHFDHVFDQYPPNERGLRIDRMMKEMTHKTRQEIVSYEMQYCALKYYKKQLGLLTSWWKEKRKELIVKTKQIYAQAIEDQRERKHFEEEKISHQQLCMKLAEKVSKWRRDILARQEEEAAVTARRMYELRAAMEEEEKREKEKRKVIKEQLSQFHSEQEGAKQERIEQEKERSLALREQIKKQLLIDRERAMYRSHLYDVKLQEQAALREELEKEDQRKEKRLEKLRRQVRVEAASDTDRLISETEASKARSFKTEDTMSHITKPLFPLYSFTSDKIVEDKRFKVSEALRDIGLLSTEYAREIIAKIPPPLPPRPDQESTLFK</sequence>
<dbReference type="KEGG" id="aqu:105312505"/>
<dbReference type="EnsemblMetazoa" id="Aqu2.1.33580_001">
    <property type="protein sequence ID" value="Aqu2.1.33580_001"/>
    <property type="gene ID" value="Aqu2.1.33580"/>
</dbReference>
<organism evidence="3">
    <name type="scientific">Amphimedon queenslandica</name>
    <name type="common">Sponge</name>
    <dbReference type="NCBI Taxonomy" id="400682"/>
    <lineage>
        <taxon>Eukaryota</taxon>
        <taxon>Metazoa</taxon>
        <taxon>Porifera</taxon>
        <taxon>Demospongiae</taxon>
        <taxon>Heteroscleromorpha</taxon>
        <taxon>Haplosclerida</taxon>
        <taxon>Niphatidae</taxon>
        <taxon>Amphimedon</taxon>
    </lineage>
</organism>
<keyword evidence="1 2" id="KW-0175">Coiled coil</keyword>
<reference evidence="3" key="2">
    <citation type="submission" date="2017-05" db="UniProtKB">
        <authorList>
            <consortium name="EnsemblMetazoa"/>
        </authorList>
    </citation>
    <scope>IDENTIFICATION</scope>
</reference>
<dbReference type="AlphaFoldDB" id="A0A1X7V023"/>
<proteinExistence type="predicted"/>
<dbReference type="Proteomes" id="UP000007879">
    <property type="component" value="Unassembled WGS sequence"/>
</dbReference>
<name>A0A1X7V023_AMPQE</name>
<reference evidence="4" key="1">
    <citation type="journal article" date="2010" name="Nature">
        <title>The Amphimedon queenslandica genome and the evolution of animal complexity.</title>
        <authorList>
            <person name="Srivastava M."/>
            <person name="Simakov O."/>
            <person name="Chapman J."/>
            <person name="Fahey B."/>
            <person name="Gauthier M.E."/>
            <person name="Mitros T."/>
            <person name="Richards G.S."/>
            <person name="Conaco C."/>
            <person name="Dacre M."/>
            <person name="Hellsten U."/>
            <person name="Larroux C."/>
            <person name="Putnam N.H."/>
            <person name="Stanke M."/>
            <person name="Adamska M."/>
            <person name="Darling A."/>
            <person name="Degnan S.M."/>
            <person name="Oakley T.H."/>
            <person name="Plachetzki D.C."/>
            <person name="Zhai Y."/>
            <person name="Adamski M."/>
            <person name="Calcino A."/>
            <person name="Cummins S.F."/>
            <person name="Goodstein D.M."/>
            <person name="Harris C."/>
            <person name="Jackson D.J."/>
            <person name="Leys S.P."/>
            <person name="Shu S."/>
            <person name="Woodcroft B.J."/>
            <person name="Vervoort M."/>
            <person name="Kosik K.S."/>
            <person name="Manning G."/>
            <person name="Degnan B.M."/>
            <person name="Rokhsar D.S."/>
        </authorList>
    </citation>
    <scope>NUCLEOTIDE SEQUENCE [LARGE SCALE GENOMIC DNA]</scope>
</reference>
<gene>
    <name evidence="3" type="primary">105312505</name>
</gene>
<feature type="coiled-coil region" evidence="2">
    <location>
        <begin position="408"/>
        <end position="513"/>
    </location>
</feature>
<keyword evidence="4" id="KW-1185">Reference proteome</keyword>
<dbReference type="InParanoid" id="A0A1X7V023"/>
<accession>A0A1X7V023</accession>
<evidence type="ECO:0008006" key="5">
    <source>
        <dbReference type="Google" id="ProtNLM"/>
    </source>
</evidence>
<evidence type="ECO:0000256" key="2">
    <source>
        <dbReference type="SAM" id="Coils"/>
    </source>
</evidence>
<dbReference type="OrthoDB" id="448087at2759"/>
<evidence type="ECO:0000313" key="4">
    <source>
        <dbReference type="Proteomes" id="UP000007879"/>
    </source>
</evidence>
<evidence type="ECO:0000256" key="1">
    <source>
        <dbReference type="ARBA" id="ARBA00023054"/>
    </source>
</evidence>
<evidence type="ECO:0000313" key="3">
    <source>
        <dbReference type="EnsemblMetazoa" id="Aqu2.1.33580_001"/>
    </source>
</evidence>
<dbReference type="EnsemblMetazoa" id="XM_011405213.2">
    <property type="protein sequence ID" value="XP_011403515.2"/>
    <property type="gene ID" value="LOC105312505"/>
</dbReference>
<dbReference type="eggNOG" id="ENOG502QV5F">
    <property type="taxonomic scope" value="Eukaryota"/>
</dbReference>
<protein>
    <recommendedName>
        <fullName evidence="5">Coiled-coil domain-containing protein 148</fullName>
    </recommendedName>
</protein>
<dbReference type="PANTHER" id="PTHR21549:SF1">
    <property type="entry name" value="COILED-COIL DOMAIN-CONTAINING PROTEIN 148"/>
    <property type="match status" value="1"/>
</dbReference>
<dbReference type="PANTHER" id="PTHR21549">
    <property type="entry name" value="MUTATED IN BLADDER CANCER 1"/>
    <property type="match status" value="1"/>
</dbReference>